<sequence>MSVKKSLSFNDSNASSNLKNQKSSKRRRFDRCVSSVEVVSMEQGKKLKEMDSNKLKSEIKRWAKAVVAYARQVSARFGS</sequence>
<organism evidence="1 2">
    <name type="scientific">Trifolium pratense</name>
    <name type="common">Red clover</name>
    <dbReference type="NCBI Taxonomy" id="57577"/>
    <lineage>
        <taxon>Eukaryota</taxon>
        <taxon>Viridiplantae</taxon>
        <taxon>Streptophyta</taxon>
        <taxon>Embryophyta</taxon>
        <taxon>Tracheophyta</taxon>
        <taxon>Spermatophyta</taxon>
        <taxon>Magnoliopsida</taxon>
        <taxon>eudicotyledons</taxon>
        <taxon>Gunneridae</taxon>
        <taxon>Pentapetalae</taxon>
        <taxon>rosids</taxon>
        <taxon>fabids</taxon>
        <taxon>Fabales</taxon>
        <taxon>Fabaceae</taxon>
        <taxon>Papilionoideae</taxon>
        <taxon>50 kb inversion clade</taxon>
        <taxon>NPAAA clade</taxon>
        <taxon>Hologalegina</taxon>
        <taxon>IRL clade</taxon>
        <taxon>Trifolieae</taxon>
        <taxon>Trifolium</taxon>
    </lineage>
</organism>
<gene>
    <name evidence="1" type="ORF">MILVUS5_LOCUS29099</name>
</gene>
<evidence type="ECO:0000313" key="1">
    <source>
        <dbReference type="EMBL" id="CAJ2663734.1"/>
    </source>
</evidence>
<comment type="caution">
    <text evidence="1">The sequence shown here is derived from an EMBL/GenBank/DDBJ whole genome shotgun (WGS) entry which is preliminary data.</text>
</comment>
<evidence type="ECO:0000313" key="2">
    <source>
        <dbReference type="Proteomes" id="UP001177021"/>
    </source>
</evidence>
<protein>
    <submittedName>
        <fullName evidence="1">Uncharacterized protein</fullName>
    </submittedName>
</protein>
<dbReference type="Proteomes" id="UP001177021">
    <property type="component" value="Unassembled WGS sequence"/>
</dbReference>
<keyword evidence="2" id="KW-1185">Reference proteome</keyword>
<name>A0ACB0L6D8_TRIPR</name>
<reference evidence="1" key="1">
    <citation type="submission" date="2023-10" db="EMBL/GenBank/DDBJ databases">
        <authorList>
            <person name="Rodriguez Cubillos JULIANA M."/>
            <person name="De Vega J."/>
        </authorList>
    </citation>
    <scope>NUCLEOTIDE SEQUENCE</scope>
</reference>
<dbReference type="EMBL" id="CASHSV030000409">
    <property type="protein sequence ID" value="CAJ2663734.1"/>
    <property type="molecule type" value="Genomic_DNA"/>
</dbReference>
<proteinExistence type="predicted"/>
<accession>A0ACB0L6D8</accession>